<proteinExistence type="predicted"/>
<dbReference type="Pfam" id="PF06532">
    <property type="entry name" value="NrsF"/>
    <property type="match status" value="1"/>
</dbReference>
<feature type="transmembrane region" description="Helical" evidence="1">
    <location>
        <begin position="22"/>
        <end position="44"/>
    </location>
</feature>
<evidence type="ECO:0000313" key="2">
    <source>
        <dbReference type="EMBL" id="SFT15111.1"/>
    </source>
</evidence>
<dbReference type="STRING" id="311180.SAMN04488050_11239"/>
<keyword evidence="1" id="KW-0472">Membrane</keyword>
<reference evidence="3" key="1">
    <citation type="submission" date="2016-10" db="EMBL/GenBank/DDBJ databases">
        <authorList>
            <person name="Varghese N."/>
            <person name="Submissions S."/>
        </authorList>
    </citation>
    <scope>NUCLEOTIDE SEQUENCE [LARGE SCALE GENOMIC DNA]</scope>
    <source>
        <strain evidence="3">DSM 26894</strain>
    </source>
</reference>
<dbReference type="AlphaFoldDB" id="A0A1I6VND2"/>
<dbReference type="Proteomes" id="UP000199392">
    <property type="component" value="Unassembled WGS sequence"/>
</dbReference>
<keyword evidence="3" id="KW-1185">Reference proteome</keyword>
<dbReference type="InterPro" id="IPR009495">
    <property type="entry name" value="NrsF"/>
</dbReference>
<protein>
    <recommendedName>
        <fullName evidence="4">DUF1109 domain-containing protein</fullName>
    </recommendedName>
</protein>
<gene>
    <name evidence="2" type="ORF">SAMN04488050_11239</name>
</gene>
<dbReference type="OrthoDB" id="7764375at2"/>
<dbReference type="EMBL" id="FOZW01000012">
    <property type="protein sequence ID" value="SFT15111.1"/>
    <property type="molecule type" value="Genomic_DNA"/>
</dbReference>
<keyword evidence="1" id="KW-0812">Transmembrane</keyword>
<feature type="transmembrane region" description="Helical" evidence="1">
    <location>
        <begin position="113"/>
        <end position="136"/>
    </location>
</feature>
<name>A0A1I6VND2_9RHOB</name>
<evidence type="ECO:0008006" key="4">
    <source>
        <dbReference type="Google" id="ProtNLM"/>
    </source>
</evidence>
<sequence length="200" mass="21236">MDTDELIAALAADDVPAKRPRLLWRIAFGVAVSIVLMLVFWGMRPGWPDVLLMAPLLVKQSLPILVALAAWPLLRRSDPDSQAPLWPLWLLAAGSAAGWILSALSGGDILGKTLLPCLLSIPALALPIALALFVGMRHRVEPRPARSGMLAGLFAGGAAAAVYAVHCDEDSAAFFLLWYGLAIALCGAVGRAAGRRWLTV</sequence>
<feature type="transmembrane region" description="Helical" evidence="1">
    <location>
        <begin position="172"/>
        <end position="194"/>
    </location>
</feature>
<feature type="transmembrane region" description="Helical" evidence="1">
    <location>
        <begin position="86"/>
        <end position="107"/>
    </location>
</feature>
<keyword evidence="1" id="KW-1133">Transmembrane helix</keyword>
<dbReference type="RefSeq" id="WP_092428478.1">
    <property type="nucleotide sequence ID" value="NZ_FNCL01000012.1"/>
</dbReference>
<evidence type="ECO:0000256" key="1">
    <source>
        <dbReference type="SAM" id="Phobius"/>
    </source>
</evidence>
<evidence type="ECO:0000313" key="3">
    <source>
        <dbReference type="Proteomes" id="UP000199392"/>
    </source>
</evidence>
<accession>A0A1I6VND2</accession>
<feature type="transmembrane region" description="Helical" evidence="1">
    <location>
        <begin position="148"/>
        <end position="166"/>
    </location>
</feature>
<organism evidence="2 3">
    <name type="scientific">Alloyangia pacifica</name>
    <dbReference type="NCBI Taxonomy" id="311180"/>
    <lineage>
        <taxon>Bacteria</taxon>
        <taxon>Pseudomonadati</taxon>
        <taxon>Pseudomonadota</taxon>
        <taxon>Alphaproteobacteria</taxon>
        <taxon>Rhodobacterales</taxon>
        <taxon>Roseobacteraceae</taxon>
        <taxon>Alloyangia</taxon>
    </lineage>
</organism>